<evidence type="ECO:0000313" key="10">
    <source>
        <dbReference type="Proteomes" id="UP000799437"/>
    </source>
</evidence>
<feature type="compositionally biased region" description="Basic and acidic residues" evidence="7">
    <location>
        <begin position="162"/>
        <end position="171"/>
    </location>
</feature>
<dbReference type="Pfam" id="PF21948">
    <property type="entry name" value="LplA-B_cat"/>
    <property type="match status" value="1"/>
</dbReference>
<organism evidence="9 10">
    <name type="scientific">Pseudovirgaria hyperparasitica</name>
    <dbReference type="NCBI Taxonomy" id="470096"/>
    <lineage>
        <taxon>Eukaryota</taxon>
        <taxon>Fungi</taxon>
        <taxon>Dikarya</taxon>
        <taxon>Ascomycota</taxon>
        <taxon>Pezizomycotina</taxon>
        <taxon>Dothideomycetes</taxon>
        <taxon>Dothideomycetes incertae sedis</taxon>
        <taxon>Acrospermales</taxon>
        <taxon>Acrospermaceae</taxon>
        <taxon>Pseudovirgaria</taxon>
    </lineage>
</organism>
<dbReference type="PROSITE" id="PS01313">
    <property type="entry name" value="LIPB"/>
    <property type="match status" value="1"/>
</dbReference>
<feature type="region of interest" description="Disordered" evidence="7">
    <location>
        <begin position="156"/>
        <end position="180"/>
    </location>
</feature>
<dbReference type="PANTHER" id="PTHR10993:SF7">
    <property type="entry name" value="LIPOYLTRANSFERASE 2, MITOCHONDRIAL-RELATED"/>
    <property type="match status" value="1"/>
</dbReference>
<evidence type="ECO:0000256" key="6">
    <source>
        <dbReference type="PIRSR" id="PIRSR016262-3"/>
    </source>
</evidence>
<evidence type="ECO:0000256" key="1">
    <source>
        <dbReference type="ARBA" id="ARBA00004821"/>
    </source>
</evidence>
<evidence type="ECO:0000256" key="2">
    <source>
        <dbReference type="ARBA" id="ARBA00007907"/>
    </source>
</evidence>
<dbReference type="AlphaFoldDB" id="A0A6A6W394"/>
<dbReference type="InterPro" id="IPR000544">
    <property type="entry name" value="Octanoyltransferase"/>
</dbReference>
<keyword evidence="4" id="KW-0808">Transferase</keyword>
<dbReference type="GO" id="GO:0009249">
    <property type="term" value="P:protein lipoylation"/>
    <property type="evidence" value="ECO:0007669"/>
    <property type="project" value="InterPro"/>
</dbReference>
<dbReference type="GO" id="GO:0033819">
    <property type="term" value="F:lipoyl(octanoyl) transferase activity"/>
    <property type="evidence" value="ECO:0007669"/>
    <property type="project" value="UniProtKB-EC"/>
</dbReference>
<feature type="domain" description="BPL/LPL catalytic" evidence="8">
    <location>
        <begin position="37"/>
        <end position="180"/>
    </location>
</feature>
<evidence type="ECO:0000259" key="8">
    <source>
        <dbReference type="PROSITE" id="PS51733"/>
    </source>
</evidence>
<evidence type="ECO:0000256" key="4">
    <source>
        <dbReference type="ARBA" id="ARBA00022679"/>
    </source>
</evidence>
<dbReference type="InterPro" id="IPR020605">
    <property type="entry name" value="Octanoyltransferase_CS"/>
</dbReference>
<protein>
    <recommendedName>
        <fullName evidence="3">lipoyl(octanoyl) transferase</fullName>
        <ecNumber evidence="3">2.3.1.181</ecNumber>
    </recommendedName>
</protein>
<name>A0A6A6W394_9PEZI</name>
<comment type="similarity">
    <text evidence="2">Belongs to the LipB family.</text>
</comment>
<dbReference type="InterPro" id="IPR045864">
    <property type="entry name" value="aa-tRNA-synth_II/BPL/LPL"/>
</dbReference>
<dbReference type="PANTHER" id="PTHR10993">
    <property type="entry name" value="OCTANOYLTRANSFERASE"/>
    <property type="match status" value="1"/>
</dbReference>
<dbReference type="SUPFAM" id="SSF55681">
    <property type="entry name" value="Class II aaRS and biotin synthetases"/>
    <property type="match status" value="1"/>
</dbReference>
<evidence type="ECO:0000256" key="3">
    <source>
        <dbReference type="ARBA" id="ARBA00012334"/>
    </source>
</evidence>
<feature type="site" description="Lowers pKa of active site Cys" evidence="6">
    <location>
        <position position="152"/>
    </location>
</feature>
<comment type="pathway">
    <text evidence="1">Protein modification; protein lipoylation via endogenous pathway; protein N(6)-(lipoyl)lysine from octanoyl-[acyl-carrier-protein]: step 1/2.</text>
</comment>
<keyword evidence="5" id="KW-0012">Acyltransferase</keyword>
<reference evidence="9" key="1">
    <citation type="journal article" date="2020" name="Stud. Mycol.">
        <title>101 Dothideomycetes genomes: a test case for predicting lifestyles and emergence of pathogens.</title>
        <authorList>
            <person name="Haridas S."/>
            <person name="Albert R."/>
            <person name="Binder M."/>
            <person name="Bloem J."/>
            <person name="Labutti K."/>
            <person name="Salamov A."/>
            <person name="Andreopoulos B."/>
            <person name="Baker S."/>
            <person name="Barry K."/>
            <person name="Bills G."/>
            <person name="Bluhm B."/>
            <person name="Cannon C."/>
            <person name="Castanera R."/>
            <person name="Culley D."/>
            <person name="Daum C."/>
            <person name="Ezra D."/>
            <person name="Gonzalez J."/>
            <person name="Henrissat B."/>
            <person name="Kuo A."/>
            <person name="Liang C."/>
            <person name="Lipzen A."/>
            <person name="Lutzoni F."/>
            <person name="Magnuson J."/>
            <person name="Mondo S."/>
            <person name="Nolan M."/>
            <person name="Ohm R."/>
            <person name="Pangilinan J."/>
            <person name="Park H.-J."/>
            <person name="Ramirez L."/>
            <person name="Alfaro M."/>
            <person name="Sun H."/>
            <person name="Tritt A."/>
            <person name="Yoshinaga Y."/>
            <person name="Zwiers L.-H."/>
            <person name="Turgeon B."/>
            <person name="Goodwin S."/>
            <person name="Spatafora J."/>
            <person name="Crous P."/>
            <person name="Grigoriev I."/>
        </authorList>
    </citation>
    <scope>NUCLEOTIDE SEQUENCE</scope>
    <source>
        <strain evidence="9">CBS 121739</strain>
    </source>
</reference>
<dbReference type="Gene3D" id="3.30.930.10">
    <property type="entry name" value="Bira Bifunctional Protein, Domain 2"/>
    <property type="match status" value="1"/>
</dbReference>
<dbReference type="PROSITE" id="PS51733">
    <property type="entry name" value="BPL_LPL_CATALYTIC"/>
    <property type="match status" value="1"/>
</dbReference>
<dbReference type="UniPathway" id="UPA00538">
    <property type="reaction ID" value="UER00592"/>
</dbReference>
<dbReference type="RefSeq" id="XP_033599869.1">
    <property type="nucleotide sequence ID" value="XM_033747047.1"/>
</dbReference>
<evidence type="ECO:0000256" key="7">
    <source>
        <dbReference type="SAM" id="MobiDB-lite"/>
    </source>
</evidence>
<dbReference type="InterPro" id="IPR004143">
    <property type="entry name" value="BPL_LPL_catalytic"/>
</dbReference>
<keyword evidence="10" id="KW-1185">Reference proteome</keyword>
<gene>
    <name evidence="9" type="ORF">EJ05DRAFT_500955</name>
</gene>
<proteinExistence type="inferred from homology"/>
<evidence type="ECO:0000313" key="9">
    <source>
        <dbReference type="EMBL" id="KAF2757418.1"/>
    </source>
</evidence>
<dbReference type="PIRSF" id="PIRSF016262">
    <property type="entry name" value="LPLase"/>
    <property type="match status" value="1"/>
</dbReference>
<evidence type="ECO:0000256" key="5">
    <source>
        <dbReference type="ARBA" id="ARBA00023315"/>
    </source>
</evidence>
<sequence length="180" mass="19554">MILRHIHIPNPIPYLRASALQETLVASFLSAKATHTPLPPPAIITAQFHPVYTLGRRDKDTLTPAQKTTLSHNGAAEVHYALRGGQTTFHGPGQLVAYPILDLRSHGLTPRRYVCMLEQALIATCARYGVCAGTTEHTGVWVGVGEGEGERKIAAEDVGGCGDRKARHDGRNMNQQSSRE</sequence>
<accession>A0A6A6W394</accession>
<dbReference type="Proteomes" id="UP000799437">
    <property type="component" value="Unassembled WGS sequence"/>
</dbReference>
<dbReference type="GeneID" id="54488101"/>
<dbReference type="EMBL" id="ML996573">
    <property type="protein sequence ID" value="KAF2757418.1"/>
    <property type="molecule type" value="Genomic_DNA"/>
</dbReference>
<dbReference type="OrthoDB" id="19908at2759"/>
<dbReference type="EC" id="2.3.1.181" evidence="3"/>